<evidence type="ECO:0000256" key="5">
    <source>
        <dbReference type="ARBA" id="ARBA00023136"/>
    </source>
</evidence>
<protein>
    <recommendedName>
        <fullName evidence="6">TVP38/TMEM64 family membrane protein</fullName>
    </recommendedName>
</protein>
<keyword evidence="4 6" id="KW-1133">Transmembrane helix</keyword>
<keyword evidence="2 6" id="KW-1003">Cell membrane</keyword>
<gene>
    <name evidence="8" type="ORF">J1TS3_27510</name>
</gene>
<feature type="transmembrane region" description="Helical" evidence="6">
    <location>
        <begin position="44"/>
        <end position="68"/>
    </location>
</feature>
<evidence type="ECO:0000313" key="9">
    <source>
        <dbReference type="Proteomes" id="UP000680279"/>
    </source>
</evidence>
<proteinExistence type="inferred from homology"/>
<dbReference type="InterPro" id="IPR015414">
    <property type="entry name" value="TMEM64"/>
</dbReference>
<keyword evidence="9" id="KW-1185">Reference proteome</keyword>
<sequence length="212" mass="23712">MKRKFAFITIGVLVISSLVYFNVLPVNIDTIKYFISQKEQYASLLFIMAWIVRLLFFIPGTPLMILGGVSFGPIQGSILSTVGLIMSGTLIYFLSRSMVGKEADTYMANKHKELNHLLKKYNYKILALGMICPIVPSDMLCFLSAATGIKYSTYILTIVIANTPLRLLYSYIGINFTKSAVGLSLSFVSILLIFITSIKIWNILKTQISTNH</sequence>
<dbReference type="EMBL" id="BOQT01000010">
    <property type="protein sequence ID" value="GIN21617.1"/>
    <property type="molecule type" value="Genomic_DNA"/>
</dbReference>
<comment type="subcellular location">
    <subcellularLocation>
        <location evidence="1 6">Cell membrane</location>
        <topology evidence="1 6">Multi-pass membrane protein</topology>
    </subcellularLocation>
</comment>
<keyword evidence="5 6" id="KW-0472">Membrane</keyword>
<evidence type="ECO:0000313" key="8">
    <source>
        <dbReference type="EMBL" id="GIN21617.1"/>
    </source>
</evidence>
<comment type="caution">
    <text evidence="8">The sequence shown here is derived from an EMBL/GenBank/DDBJ whole genome shotgun (WGS) entry which is preliminary data.</text>
</comment>
<feature type="transmembrane region" description="Helical" evidence="6">
    <location>
        <begin position="74"/>
        <end position="94"/>
    </location>
</feature>
<evidence type="ECO:0000256" key="2">
    <source>
        <dbReference type="ARBA" id="ARBA00022475"/>
    </source>
</evidence>
<comment type="similarity">
    <text evidence="6">Belongs to the TVP38/TMEM64 family.</text>
</comment>
<dbReference type="Pfam" id="PF09335">
    <property type="entry name" value="VTT_dom"/>
    <property type="match status" value="1"/>
</dbReference>
<keyword evidence="3 6" id="KW-0812">Transmembrane</keyword>
<evidence type="ECO:0000256" key="6">
    <source>
        <dbReference type="RuleBase" id="RU366058"/>
    </source>
</evidence>
<reference evidence="8 9" key="1">
    <citation type="submission" date="2021-03" db="EMBL/GenBank/DDBJ databases">
        <title>Antimicrobial resistance genes in bacteria isolated from Japanese honey, and their potential for conferring macrolide and lincosamide resistance in the American foulbrood pathogen Paenibacillus larvae.</title>
        <authorList>
            <person name="Okamoto M."/>
            <person name="Kumagai M."/>
            <person name="Kanamori H."/>
            <person name="Takamatsu D."/>
        </authorList>
    </citation>
    <scope>NUCLEOTIDE SEQUENCE [LARGE SCALE GENOMIC DNA]</scope>
    <source>
        <strain evidence="8 9">J1TS3</strain>
    </source>
</reference>
<dbReference type="PANTHER" id="PTHR12677:SF49">
    <property type="entry name" value="TVP38_TMEM64 FAMILY MEMBRANE PROTEIN"/>
    <property type="match status" value="1"/>
</dbReference>
<dbReference type="InterPro" id="IPR032816">
    <property type="entry name" value="VTT_dom"/>
</dbReference>
<feature type="transmembrane region" description="Helical" evidence="6">
    <location>
        <begin position="6"/>
        <end position="23"/>
    </location>
</feature>
<feature type="transmembrane region" description="Helical" evidence="6">
    <location>
        <begin position="151"/>
        <end position="169"/>
    </location>
</feature>
<evidence type="ECO:0000256" key="4">
    <source>
        <dbReference type="ARBA" id="ARBA00022989"/>
    </source>
</evidence>
<feature type="transmembrane region" description="Helical" evidence="6">
    <location>
        <begin position="125"/>
        <end position="145"/>
    </location>
</feature>
<dbReference type="Proteomes" id="UP000680279">
    <property type="component" value="Unassembled WGS sequence"/>
</dbReference>
<evidence type="ECO:0000259" key="7">
    <source>
        <dbReference type="Pfam" id="PF09335"/>
    </source>
</evidence>
<dbReference type="PANTHER" id="PTHR12677">
    <property type="entry name" value="GOLGI APPARATUS MEMBRANE PROTEIN TVP38-RELATED"/>
    <property type="match status" value="1"/>
</dbReference>
<feature type="domain" description="VTT" evidence="7">
    <location>
        <begin position="58"/>
        <end position="174"/>
    </location>
</feature>
<organism evidence="8 9">
    <name type="scientific">Siminovitchia fordii</name>
    <dbReference type="NCBI Taxonomy" id="254759"/>
    <lineage>
        <taxon>Bacteria</taxon>
        <taxon>Bacillati</taxon>
        <taxon>Bacillota</taxon>
        <taxon>Bacilli</taxon>
        <taxon>Bacillales</taxon>
        <taxon>Bacillaceae</taxon>
        <taxon>Siminovitchia</taxon>
    </lineage>
</organism>
<feature type="transmembrane region" description="Helical" evidence="6">
    <location>
        <begin position="181"/>
        <end position="204"/>
    </location>
</feature>
<dbReference type="RefSeq" id="WP_212963390.1">
    <property type="nucleotide sequence ID" value="NZ_BOQT01000010.1"/>
</dbReference>
<accession>A0ABQ4K8R7</accession>
<name>A0ABQ4K8R7_9BACI</name>
<evidence type="ECO:0000256" key="3">
    <source>
        <dbReference type="ARBA" id="ARBA00022692"/>
    </source>
</evidence>
<evidence type="ECO:0000256" key="1">
    <source>
        <dbReference type="ARBA" id="ARBA00004651"/>
    </source>
</evidence>